<gene>
    <name evidence="2" type="ORF">AURANDRAFT_64479</name>
</gene>
<proteinExistence type="predicted"/>
<dbReference type="RefSeq" id="XP_009037399.1">
    <property type="nucleotide sequence ID" value="XM_009039151.1"/>
</dbReference>
<dbReference type="InParanoid" id="F0YAA6"/>
<keyword evidence="3" id="KW-1185">Reference proteome</keyword>
<feature type="compositionally biased region" description="Basic and acidic residues" evidence="1">
    <location>
        <begin position="287"/>
        <end position="304"/>
    </location>
</feature>
<dbReference type="KEGG" id="aaf:AURANDRAFT_64479"/>
<feature type="compositionally biased region" description="Low complexity" evidence="1">
    <location>
        <begin position="324"/>
        <end position="335"/>
    </location>
</feature>
<sequence length="597" mass="62952">MNEVIKTYRELFNGDSDSDDDSVEEAREARRHAKQAGVPAGRLGFVMPKGHGPGDYGKPLVEDLGDYLKPLGDEDYDTLKDFLRAWRSAAVEQRNFAASSHRMATPENEGFAAYGAMSAEEAEFFEQPDSVIKLVFGAWREDTLKIRARRLRKREKHVEARKVHRKLAREMRAGKQPARGAYHVNKVLAGASVKDLKASRVTLASKDVKALYDWRGADDDLDAHRGPTLPRVRSRSIAPLKARDHDVDRALRLAAPRAPGGRPLLESPPASRGAAAPASPVRHTQQRAHERLAAAAERELRDEAAAAAGEAGEARRRAKRRSLSARARASGPGASPTRLAKMPPAPAFDRGAPVDRRGDEYSAAADSGWSGAAASAARAILEAPDAAPSDAISEISFNNTDAASVRTAQPPTLEQAALATYASSRVAVPAPPPRARPFACYGGAPSPNARRRKPRRSVVDNFAKFSQAIATMGSVDEDWAAGAARVGPGGDDSRDSAAEYDSTAGAASLFSSLYSAATAPSTSSFIAACSTKVVGVVTANLFGPTMLQAAALFGAAPPAAAPAADLGGGDPPSVVAPVEPGGKPRGGLALADHLVLL</sequence>
<organism evidence="3">
    <name type="scientific">Aureococcus anophagefferens</name>
    <name type="common">Harmful bloom alga</name>
    <dbReference type="NCBI Taxonomy" id="44056"/>
    <lineage>
        <taxon>Eukaryota</taxon>
        <taxon>Sar</taxon>
        <taxon>Stramenopiles</taxon>
        <taxon>Ochrophyta</taxon>
        <taxon>Pelagophyceae</taxon>
        <taxon>Pelagomonadales</taxon>
        <taxon>Pelagomonadaceae</taxon>
        <taxon>Aureococcus</taxon>
    </lineage>
</organism>
<feature type="region of interest" description="Disordered" evidence="1">
    <location>
        <begin position="219"/>
        <end position="368"/>
    </location>
</feature>
<name>F0YAA6_AURAN</name>
<feature type="compositionally biased region" description="Low complexity" evidence="1">
    <location>
        <begin position="252"/>
        <end position="280"/>
    </location>
</feature>
<dbReference type="Proteomes" id="UP000002729">
    <property type="component" value="Unassembled WGS sequence"/>
</dbReference>
<dbReference type="AlphaFoldDB" id="F0YAA6"/>
<dbReference type="EMBL" id="GL833129">
    <property type="protein sequence ID" value="EGB08037.1"/>
    <property type="molecule type" value="Genomic_DNA"/>
</dbReference>
<evidence type="ECO:0000256" key="1">
    <source>
        <dbReference type="SAM" id="MobiDB-lite"/>
    </source>
</evidence>
<dbReference type="GeneID" id="20224847"/>
<protein>
    <submittedName>
        <fullName evidence="2">Uncharacterized protein</fullName>
    </submittedName>
</protein>
<reference evidence="2 3" key="1">
    <citation type="journal article" date="2011" name="Proc. Natl. Acad. Sci. U.S.A.">
        <title>Niche of harmful alga Aureococcus anophagefferens revealed through ecogenomics.</title>
        <authorList>
            <person name="Gobler C.J."/>
            <person name="Berry D.L."/>
            <person name="Dyhrman S.T."/>
            <person name="Wilhelm S.W."/>
            <person name="Salamov A."/>
            <person name="Lobanov A.V."/>
            <person name="Zhang Y."/>
            <person name="Collier J.L."/>
            <person name="Wurch L.L."/>
            <person name="Kustka A.B."/>
            <person name="Dill B.D."/>
            <person name="Shah M."/>
            <person name="VerBerkmoes N.C."/>
            <person name="Kuo A."/>
            <person name="Terry A."/>
            <person name="Pangilinan J."/>
            <person name="Lindquist E.A."/>
            <person name="Lucas S."/>
            <person name="Paulsen I.T."/>
            <person name="Hattenrath-Lehmann T.K."/>
            <person name="Talmage S.C."/>
            <person name="Walker E.A."/>
            <person name="Koch F."/>
            <person name="Burson A.M."/>
            <person name="Marcoval M.A."/>
            <person name="Tang Y.Z."/>
            <person name="Lecleir G.R."/>
            <person name="Coyne K.J."/>
            <person name="Berg G.M."/>
            <person name="Bertrand E.M."/>
            <person name="Saito M.A."/>
            <person name="Gladyshev V.N."/>
            <person name="Grigoriev I.V."/>
        </authorList>
    </citation>
    <scope>NUCLEOTIDE SEQUENCE [LARGE SCALE GENOMIC DNA]</scope>
    <source>
        <strain evidence="3">CCMP 1984</strain>
    </source>
</reference>
<feature type="compositionally biased region" description="Basic and acidic residues" evidence="1">
    <location>
        <begin position="241"/>
        <end position="251"/>
    </location>
</feature>
<evidence type="ECO:0000313" key="3">
    <source>
        <dbReference type="Proteomes" id="UP000002729"/>
    </source>
</evidence>
<evidence type="ECO:0000313" key="2">
    <source>
        <dbReference type="EMBL" id="EGB08037.1"/>
    </source>
</evidence>
<accession>F0YAA6</accession>